<dbReference type="Proteomes" id="UP001236014">
    <property type="component" value="Chromosome"/>
</dbReference>
<dbReference type="SUPFAM" id="SSF52266">
    <property type="entry name" value="SGNH hydrolase"/>
    <property type="match status" value="1"/>
</dbReference>
<evidence type="ECO:0000256" key="1">
    <source>
        <dbReference type="SAM" id="SignalP"/>
    </source>
</evidence>
<keyword evidence="4" id="KW-1185">Reference proteome</keyword>
<dbReference type="Gene3D" id="3.40.50.1110">
    <property type="entry name" value="SGNH hydrolase"/>
    <property type="match status" value="1"/>
</dbReference>
<sequence>MRKTTIARFTALLTLVSLGLAMSATVSADAAQERSWCARKANVAIIGTSADTGYGSTGYQSTTDTWSSTTYGWTTKFANGVRAEWGTNVQNYSHNGALAADYLPGGRWAGTTGAMADMAAKQPDLVLVDLGGNDLWAQNDPAKFQADLNNVIDGIRASRPGGVDILMSIYAELKWTPNPYGGNTQKYTWDQYASVIYQTAVAKGTALVDLRQYIPSAGSANLPNPSPWTSDNIHLNDAGNLAEYGMWWGWTASLGSICG</sequence>
<dbReference type="AlphaFoldDB" id="A0A9Y2IDM6"/>
<dbReference type="InterPro" id="IPR051532">
    <property type="entry name" value="Ester_Hydrolysis_Enzymes"/>
</dbReference>
<dbReference type="RefSeq" id="WP_285968559.1">
    <property type="nucleotide sequence ID" value="NZ_CP127294.1"/>
</dbReference>
<dbReference type="EMBL" id="CP127294">
    <property type="protein sequence ID" value="WIX77822.1"/>
    <property type="molecule type" value="Genomic_DNA"/>
</dbReference>
<organism evidence="3 4">
    <name type="scientific">Amycolatopsis carbonis</name>
    <dbReference type="NCBI Taxonomy" id="715471"/>
    <lineage>
        <taxon>Bacteria</taxon>
        <taxon>Bacillati</taxon>
        <taxon>Actinomycetota</taxon>
        <taxon>Actinomycetes</taxon>
        <taxon>Pseudonocardiales</taxon>
        <taxon>Pseudonocardiaceae</taxon>
        <taxon>Amycolatopsis</taxon>
    </lineage>
</organism>
<dbReference type="GO" id="GO:0016787">
    <property type="term" value="F:hydrolase activity"/>
    <property type="evidence" value="ECO:0007669"/>
    <property type="project" value="UniProtKB-KW"/>
</dbReference>
<keyword evidence="1" id="KW-0732">Signal</keyword>
<reference evidence="3 4" key="1">
    <citation type="submission" date="2023-06" db="EMBL/GenBank/DDBJ databases">
        <authorList>
            <person name="Oyuntsetseg B."/>
            <person name="Kim S.B."/>
        </authorList>
    </citation>
    <scope>NUCLEOTIDE SEQUENCE [LARGE SCALE GENOMIC DNA]</scope>
    <source>
        <strain evidence="3 4">2-15</strain>
    </source>
</reference>
<feature type="chain" id="PRO_5040977071" evidence="1">
    <location>
        <begin position="29"/>
        <end position="259"/>
    </location>
</feature>
<evidence type="ECO:0000259" key="2">
    <source>
        <dbReference type="Pfam" id="PF13472"/>
    </source>
</evidence>
<evidence type="ECO:0000313" key="3">
    <source>
        <dbReference type="EMBL" id="WIX77822.1"/>
    </source>
</evidence>
<keyword evidence="3" id="KW-0378">Hydrolase</keyword>
<dbReference type="InterPro" id="IPR013830">
    <property type="entry name" value="SGNH_hydro"/>
</dbReference>
<accession>A0A9Y2IDM6</accession>
<protein>
    <submittedName>
        <fullName evidence="3">SGNH/GDSL hydrolase family protein</fullName>
        <ecNumber evidence="3">3.1.-.-</ecNumber>
    </submittedName>
</protein>
<dbReference type="PANTHER" id="PTHR30383">
    <property type="entry name" value="THIOESTERASE 1/PROTEASE 1/LYSOPHOSPHOLIPASE L1"/>
    <property type="match status" value="1"/>
</dbReference>
<feature type="domain" description="SGNH hydrolase-type esterase" evidence="2">
    <location>
        <begin position="61"/>
        <end position="240"/>
    </location>
</feature>
<name>A0A9Y2IDM6_9PSEU</name>
<dbReference type="KEGG" id="acab:QRX50_41550"/>
<proteinExistence type="predicted"/>
<dbReference type="EC" id="3.1.-.-" evidence="3"/>
<feature type="signal peptide" evidence="1">
    <location>
        <begin position="1"/>
        <end position="28"/>
    </location>
</feature>
<evidence type="ECO:0000313" key="4">
    <source>
        <dbReference type="Proteomes" id="UP001236014"/>
    </source>
</evidence>
<dbReference type="CDD" id="cd00229">
    <property type="entry name" value="SGNH_hydrolase"/>
    <property type="match status" value="1"/>
</dbReference>
<dbReference type="Pfam" id="PF13472">
    <property type="entry name" value="Lipase_GDSL_2"/>
    <property type="match status" value="1"/>
</dbReference>
<gene>
    <name evidence="3" type="ORF">QRX50_41550</name>
</gene>
<dbReference type="InterPro" id="IPR036514">
    <property type="entry name" value="SGNH_hydro_sf"/>
</dbReference>